<proteinExistence type="predicted"/>
<dbReference type="InterPro" id="IPR032675">
    <property type="entry name" value="LRR_dom_sf"/>
</dbReference>
<feature type="compositionally biased region" description="Polar residues" evidence="1">
    <location>
        <begin position="452"/>
        <end position="463"/>
    </location>
</feature>
<dbReference type="EMBL" id="CDMZ01004976">
    <property type="protein sequence ID" value="CUC10661.1"/>
    <property type="molecule type" value="Genomic_DNA"/>
</dbReference>
<protein>
    <submittedName>
        <fullName evidence="2">Uncharacterized protein</fullName>
    </submittedName>
</protein>
<feature type="region of interest" description="Disordered" evidence="1">
    <location>
        <begin position="621"/>
        <end position="711"/>
    </location>
</feature>
<feature type="compositionally biased region" description="Acidic residues" evidence="1">
    <location>
        <begin position="265"/>
        <end position="280"/>
    </location>
</feature>
<feature type="region of interest" description="Disordered" evidence="1">
    <location>
        <begin position="228"/>
        <end position="322"/>
    </location>
</feature>
<name>A0A0K6SAI0_9ALVE</name>
<feature type="compositionally biased region" description="Basic and acidic residues" evidence="1">
    <location>
        <begin position="281"/>
        <end position="291"/>
    </location>
</feature>
<dbReference type="SUPFAM" id="SSF52047">
    <property type="entry name" value="RNI-like"/>
    <property type="match status" value="1"/>
</dbReference>
<accession>A0A0K6SAI0</accession>
<feature type="compositionally biased region" description="Low complexity" evidence="1">
    <location>
        <begin position="636"/>
        <end position="650"/>
    </location>
</feature>
<evidence type="ECO:0000313" key="2">
    <source>
        <dbReference type="EMBL" id="CUC10661.1"/>
    </source>
</evidence>
<gene>
    <name evidence="2" type="ORF">Cvel_10698.t1.CR2</name>
</gene>
<dbReference type="Gene3D" id="3.80.10.10">
    <property type="entry name" value="Ribonuclease Inhibitor"/>
    <property type="match status" value="2"/>
</dbReference>
<sequence>MDALAVTHRDREKGREEPNSFSLSKKHTTIAGRRTEFNPATIAAAAAGATTDPSELFSYTIPKSFLPPRGSRKLPLPTPLLNTTVDWKFIRADSFDPQTAGMNTALPSVPAPLNSCMRTDTKHHHLFRPCLAPHWHTHADDKSHPQQATPAATDAEAFYLWPELAPPGENGQTKHTKLTEALPRFYRRETLQSRVKRVVRQRGKSAWALMKASDLKFWLGDEKIKEGFGESPASRWSSQPTPKSPAGLEEGEDAKGDADLSGVIVEEEEEDLMDEGLEENLDGKEEGDGGRDSTTPGNPLDLLMVRGQPKVPSPRPEPPSVDFVYPVLSRNSQRKASQVATPATGEVKILEDRLRDTGFGRTAPGFLRRQNSQRSQDSNGHTPGDSSAVSSRPTSAVTAAVAGASSTLEGAESSLKLPLDTPTVDPQQQQGSLPGSMRNSITGDHRPISPGGSPTQMTGSPTGTWGGVHTPAVRASTREARRDALPFLTRRLCDPKDLVWLLERKHVRLMTVIGLLKILKPSQQTKAGKEKRERTPPVLTTGLLERHAESVFVEPSEVSEFSQDEIAARLYVHEGSAQSLFGALAGLPEEGLVFWAPACLRHWMVTSSDLLQNFTPVSGFRRTAKPRDGSPDDHGGTAAAAAASRGSTEGAGRGSTDEGGEDGKEAKEGGEAEKGPGGEDRPVTGESGHSTGSSDSAGQIPNRDKESPPLTWRWEVLDEKRMHQVIRRARMLHPADPQGRKKNWQLLKFPSVVKMLRGKAVRDLFLTVADDAANGESARAETRQGTRERRRELIGTLIDPFEFANCRFRLSTAAFWAAKPEVLHKDTVVLHCGEADLFWILPAIPLDEAVFWPPASLPWWFEMRTEVQGVCDKTELSRRRKGRKPSAEDIRSTDRLAEAVASEEVALYRLEYLRKFFRKERTTPTHARSRLLGPPSPMVTWKKSEAEGRTGESRLFRPVVRRQEMPEEWDGEIFLNENAPEAIATGDAAVFCFFCPAATESHPDPSGFHFAELLEVFEQLDVTAFGFDSDVEPLIFWDFISLHQIPRTVLEQKAFELAQSDLELWWGHTETVALFSVGSEESTPFGVSFDESLAGRLSALCSCTKVRQRVMVLKDSKRESEELLCRELKEPEHLPTEEAFRDLSRTLYSESPFAHLRAESAYSRFLATLEDETRRVWTEGEQPLRERDIRDRMVRLLQLCTDALGPKALPETANFADSELTDRDLQKLVPTFLNFPFNSFVFDRTTVTDEGLAFFLSAIEQADSGRVSHISLEGCARISDTSARRIEEFVQAVTQGRWLAFGVGKSKPVQFHLKGCGMTPDTLAAVKLTVKDEMVGLLVRLIGAGTRLDEVDLSSIMLDVMTAKAIAGAFVDCAVHGGRIRRLLIKEAKVESEALRHLMEGIAGAEEKGEGLDLEEISFWGALIVGWKSDVHIGRTISGVAALRRTAREAWETVPPIIRLDLSQSSLTKREKALLYNLCELEQLVNRMIANPRLTEIRLSHLEPKHNETAIMAGALSTMRLPALTILSFSHSEIDDNGLAQMVFALLRQPQGQLLCLTELGLERCEFLTSACVADVMALMNEVASRRQKAELKGTLEVLTYGTKLSRPDRDNIQHLYKCHQEASDLHFNGFIDVVTVPRLRFVSSDPPCPVPDRFLLDLFVHTMSNAVSRLRELRIFDLTRSDAEDASLQILLDTLKTQTLAGGCLQRLTIAGCARVTDDSVPALQELIKDLASRQPVDDTSASASASVGGRQKAPTVIRKALRVSVGGTQVSHRGITALDQTVKRVDNLLPVLDRFRLGPIQEMLDLRACTVDVEGAVMVANCLRECPDRVRELVKLNLSDTPIELEGVKEILDACLSAPSVRLRWLFFGNCRKLGGKDSAGVFGHFIRELARLNGGPSSGLLCLLYLEKTGITPTVQQKLQQLVKQCLHEKDRYVSPSDALAIINSLPSLPQGESVWGLIGGETRLHANVFRDM</sequence>
<dbReference type="GO" id="GO:0019005">
    <property type="term" value="C:SCF ubiquitin ligase complex"/>
    <property type="evidence" value="ECO:0007669"/>
    <property type="project" value="TreeGrafter"/>
</dbReference>
<feature type="region of interest" description="Disordered" evidence="1">
    <location>
        <begin position="355"/>
        <end position="465"/>
    </location>
</feature>
<feature type="compositionally biased region" description="Polar residues" evidence="1">
    <location>
        <begin position="424"/>
        <end position="442"/>
    </location>
</feature>
<feature type="compositionally biased region" description="Basic and acidic residues" evidence="1">
    <location>
        <begin position="625"/>
        <end position="635"/>
    </location>
</feature>
<dbReference type="PANTHER" id="PTHR13318">
    <property type="entry name" value="PARTNER OF PAIRED, ISOFORM B-RELATED"/>
    <property type="match status" value="1"/>
</dbReference>
<evidence type="ECO:0000256" key="1">
    <source>
        <dbReference type="SAM" id="MobiDB-lite"/>
    </source>
</evidence>
<feature type="compositionally biased region" description="Basic and acidic residues" evidence="1">
    <location>
        <begin position="661"/>
        <end position="683"/>
    </location>
</feature>
<feature type="compositionally biased region" description="Low complexity" evidence="1">
    <location>
        <begin position="394"/>
        <end position="407"/>
    </location>
</feature>
<dbReference type="VEuPathDB" id="CryptoDB:Cvel_10698"/>
<organism evidence="2">
    <name type="scientific">Chromera velia CCMP2878</name>
    <dbReference type="NCBI Taxonomy" id="1169474"/>
    <lineage>
        <taxon>Eukaryota</taxon>
        <taxon>Sar</taxon>
        <taxon>Alveolata</taxon>
        <taxon>Colpodellida</taxon>
        <taxon>Chromeraceae</taxon>
        <taxon>Chromera</taxon>
    </lineage>
</organism>
<feature type="compositionally biased region" description="Basic and acidic residues" evidence="1">
    <location>
        <begin position="7"/>
        <end position="18"/>
    </location>
</feature>
<reference evidence="2" key="1">
    <citation type="submission" date="2014-11" db="EMBL/GenBank/DDBJ databases">
        <title>Molecular phylogeny of cliff fern family Woodsiaceae with morphological implications.</title>
        <authorList>
            <person name="Shao Y.-Z."/>
            <person name="Wei R."/>
            <person name="Zhang X.-C."/>
        </authorList>
    </citation>
    <scope>NUCLEOTIDE SEQUENCE</scope>
</reference>
<feature type="compositionally biased region" description="Polar residues" evidence="1">
    <location>
        <begin position="369"/>
        <end position="393"/>
    </location>
</feature>
<feature type="compositionally biased region" description="Polar residues" evidence="1">
    <location>
        <begin position="687"/>
        <end position="699"/>
    </location>
</feature>
<dbReference type="GO" id="GO:0031146">
    <property type="term" value="P:SCF-dependent proteasomal ubiquitin-dependent protein catabolic process"/>
    <property type="evidence" value="ECO:0007669"/>
    <property type="project" value="TreeGrafter"/>
</dbReference>
<feature type="region of interest" description="Disordered" evidence="1">
    <location>
        <begin position="1"/>
        <end position="23"/>
    </location>
</feature>